<evidence type="ECO:0000256" key="2">
    <source>
        <dbReference type="ARBA" id="ARBA00022490"/>
    </source>
</evidence>
<evidence type="ECO:0000256" key="12">
    <source>
        <dbReference type="PROSITE-ProRule" id="PRU00169"/>
    </source>
</evidence>
<comment type="function">
    <text evidence="10">Member of the two-component regulatory system HssS/HssR involved in intracellular heme homeostasis and tempering of staphylococcal virulence. Phosphorylated HssR binds to a direct repeat sequence within hrtAB promoter and activates the expression of hrtAB, an efflux pump, in response to extracellular heme, hemin, hemoglobin or blood.</text>
</comment>
<evidence type="ECO:0000256" key="6">
    <source>
        <dbReference type="ARBA" id="ARBA00023026"/>
    </source>
</evidence>
<evidence type="ECO:0000259" key="14">
    <source>
        <dbReference type="PROSITE" id="PS50110"/>
    </source>
</evidence>
<dbReference type="RefSeq" id="WP_029281001.1">
    <property type="nucleotide sequence ID" value="NZ_CP176757.1"/>
</dbReference>
<dbReference type="Gene3D" id="3.40.50.2300">
    <property type="match status" value="1"/>
</dbReference>
<dbReference type="Proteomes" id="UP000028549">
    <property type="component" value="Unassembled WGS sequence"/>
</dbReference>
<evidence type="ECO:0000256" key="10">
    <source>
        <dbReference type="ARBA" id="ARBA00037471"/>
    </source>
</evidence>
<dbReference type="Pfam" id="PF00486">
    <property type="entry name" value="Trans_reg_C"/>
    <property type="match status" value="1"/>
</dbReference>
<dbReference type="InterPro" id="IPR039420">
    <property type="entry name" value="WalR-like"/>
</dbReference>
<dbReference type="PANTHER" id="PTHR48111:SF49">
    <property type="entry name" value="HEME RESPONSE REGULATOR HSSR"/>
    <property type="match status" value="1"/>
</dbReference>
<dbReference type="GO" id="GO:0032993">
    <property type="term" value="C:protein-DNA complex"/>
    <property type="evidence" value="ECO:0007669"/>
    <property type="project" value="TreeGrafter"/>
</dbReference>
<keyword evidence="9" id="KW-0804">Transcription</keyword>
<dbReference type="OrthoDB" id="9790442at2"/>
<dbReference type="AlphaFoldDB" id="A0A084H497"/>
<dbReference type="SMART" id="SM00862">
    <property type="entry name" value="Trans_reg_C"/>
    <property type="match status" value="1"/>
</dbReference>
<dbReference type="InterPro" id="IPR036388">
    <property type="entry name" value="WH-like_DNA-bd_sf"/>
</dbReference>
<dbReference type="GO" id="GO:0006355">
    <property type="term" value="P:regulation of DNA-templated transcription"/>
    <property type="evidence" value="ECO:0007669"/>
    <property type="project" value="InterPro"/>
</dbReference>
<dbReference type="STRING" id="246786.GS18_0205705"/>
<feature type="domain" description="Response regulatory" evidence="14">
    <location>
        <begin position="3"/>
        <end position="116"/>
    </location>
</feature>
<organism evidence="16 17">
    <name type="scientific">Metabacillus indicus</name>
    <name type="common">Bacillus indicus</name>
    <dbReference type="NCBI Taxonomy" id="246786"/>
    <lineage>
        <taxon>Bacteria</taxon>
        <taxon>Bacillati</taxon>
        <taxon>Bacillota</taxon>
        <taxon>Bacilli</taxon>
        <taxon>Bacillales</taxon>
        <taxon>Bacillaceae</taxon>
        <taxon>Metabacillus</taxon>
    </lineage>
</organism>
<proteinExistence type="predicted"/>
<evidence type="ECO:0000256" key="8">
    <source>
        <dbReference type="ARBA" id="ARBA00023159"/>
    </source>
</evidence>
<protein>
    <recommendedName>
        <fullName evidence="11">Heme response regulator HssR</fullName>
    </recommendedName>
</protein>
<dbReference type="InterPro" id="IPR011006">
    <property type="entry name" value="CheY-like_superfamily"/>
</dbReference>
<evidence type="ECO:0000256" key="1">
    <source>
        <dbReference type="ARBA" id="ARBA00004496"/>
    </source>
</evidence>
<dbReference type="CDD" id="cd00383">
    <property type="entry name" value="trans_reg_C"/>
    <property type="match status" value="1"/>
</dbReference>
<dbReference type="GO" id="GO:0000976">
    <property type="term" value="F:transcription cis-regulatory region binding"/>
    <property type="evidence" value="ECO:0007669"/>
    <property type="project" value="TreeGrafter"/>
</dbReference>
<keyword evidence="8" id="KW-0010">Activator</keyword>
<gene>
    <name evidence="16" type="ORF">GS18_0205705</name>
</gene>
<evidence type="ECO:0000256" key="7">
    <source>
        <dbReference type="ARBA" id="ARBA00023125"/>
    </source>
</evidence>
<dbReference type="InterPro" id="IPR001867">
    <property type="entry name" value="OmpR/PhoB-type_DNA-bd"/>
</dbReference>
<dbReference type="CDD" id="cd17574">
    <property type="entry name" value="REC_OmpR"/>
    <property type="match status" value="1"/>
</dbReference>
<evidence type="ECO:0000256" key="4">
    <source>
        <dbReference type="ARBA" id="ARBA00023012"/>
    </source>
</evidence>
<dbReference type="EMBL" id="JNVC02000001">
    <property type="protein sequence ID" value="KEZ54409.1"/>
    <property type="molecule type" value="Genomic_DNA"/>
</dbReference>
<dbReference type="Gene3D" id="1.10.10.10">
    <property type="entry name" value="Winged helix-like DNA-binding domain superfamily/Winged helix DNA-binding domain"/>
    <property type="match status" value="1"/>
</dbReference>
<dbReference type="PROSITE" id="PS51755">
    <property type="entry name" value="OMPR_PHOB"/>
    <property type="match status" value="1"/>
</dbReference>
<dbReference type="FunFam" id="1.10.10.10:FF:000018">
    <property type="entry name" value="DNA-binding response regulator ResD"/>
    <property type="match status" value="1"/>
</dbReference>
<dbReference type="InterPro" id="IPR001789">
    <property type="entry name" value="Sig_transdc_resp-reg_receiver"/>
</dbReference>
<dbReference type="SMART" id="SM00448">
    <property type="entry name" value="REC"/>
    <property type="match status" value="1"/>
</dbReference>
<keyword evidence="4" id="KW-0902">Two-component regulatory system</keyword>
<feature type="DNA-binding region" description="OmpR/PhoB-type" evidence="13">
    <location>
        <begin position="125"/>
        <end position="223"/>
    </location>
</feature>
<dbReference type="GO" id="GO:0000156">
    <property type="term" value="F:phosphorelay response regulator activity"/>
    <property type="evidence" value="ECO:0007669"/>
    <property type="project" value="TreeGrafter"/>
</dbReference>
<dbReference type="Pfam" id="PF00072">
    <property type="entry name" value="Response_reg"/>
    <property type="match status" value="1"/>
</dbReference>
<dbReference type="GO" id="GO:0005829">
    <property type="term" value="C:cytosol"/>
    <property type="evidence" value="ECO:0007669"/>
    <property type="project" value="TreeGrafter"/>
</dbReference>
<feature type="domain" description="OmpR/PhoB-type" evidence="15">
    <location>
        <begin position="125"/>
        <end position="223"/>
    </location>
</feature>
<evidence type="ECO:0000259" key="15">
    <source>
        <dbReference type="PROSITE" id="PS51755"/>
    </source>
</evidence>
<evidence type="ECO:0000256" key="9">
    <source>
        <dbReference type="ARBA" id="ARBA00023163"/>
    </source>
</evidence>
<keyword evidence="7 13" id="KW-0238">DNA-binding</keyword>
<evidence type="ECO:0000313" key="17">
    <source>
        <dbReference type="Proteomes" id="UP000028549"/>
    </source>
</evidence>
<keyword evidence="5" id="KW-0805">Transcription regulation</keyword>
<dbReference type="Gene3D" id="6.10.250.690">
    <property type="match status" value="1"/>
</dbReference>
<dbReference type="PANTHER" id="PTHR48111">
    <property type="entry name" value="REGULATOR OF RPOS"/>
    <property type="match status" value="1"/>
</dbReference>
<evidence type="ECO:0000256" key="13">
    <source>
        <dbReference type="PROSITE-ProRule" id="PRU01091"/>
    </source>
</evidence>
<reference evidence="16 17" key="1">
    <citation type="journal article" date="2005" name="Int. J. Syst. Evol. Microbiol.">
        <title>Bacillus cibi sp. nov., isolated from jeotgal, a traditional Korean fermented seafood.</title>
        <authorList>
            <person name="Yoon J.H."/>
            <person name="Lee C.H."/>
            <person name="Oh T.K."/>
        </authorList>
    </citation>
    <scope>NUCLEOTIDE SEQUENCE [LARGE SCALE GENOMIC DNA]</scope>
    <source>
        <strain evidence="16 17">DSM 16189</strain>
    </source>
</reference>
<keyword evidence="17" id="KW-1185">Reference proteome</keyword>
<evidence type="ECO:0000256" key="11">
    <source>
        <dbReference type="ARBA" id="ARBA00039976"/>
    </source>
</evidence>
<accession>A0A084H497</accession>
<evidence type="ECO:0000256" key="5">
    <source>
        <dbReference type="ARBA" id="ARBA00023015"/>
    </source>
</evidence>
<keyword evidence="3 12" id="KW-0597">Phosphoprotein</keyword>
<sequence length="226" mass="26304">MTTILIADDDINILQLVNIHLTEAGYKVFQAKDGTEALGVLNREACDLAVVDVMMPFMDGYALTREIRREYDIPVILLTAKNQIEDKEEGFRSGTDDYLVKPFEPKELHFRIEALLRRYDKHSEESIIYLGNTAINKKNYEVQIGNRTILLPLKEFELLYFLALNPMQVFSRHQLIEHIWGLDYEGDERTVDVHVKRLRERFSKLTDDVQIKTVRGVGYSLEANRR</sequence>
<dbReference type="SUPFAM" id="SSF52172">
    <property type="entry name" value="CheY-like"/>
    <property type="match status" value="1"/>
</dbReference>
<comment type="caution">
    <text evidence="16">The sequence shown here is derived from an EMBL/GenBank/DDBJ whole genome shotgun (WGS) entry which is preliminary data.</text>
</comment>
<feature type="modified residue" description="4-aspartylphosphate" evidence="12">
    <location>
        <position position="52"/>
    </location>
</feature>
<comment type="subcellular location">
    <subcellularLocation>
        <location evidence="1">Cytoplasm</location>
    </subcellularLocation>
</comment>
<evidence type="ECO:0000256" key="3">
    <source>
        <dbReference type="ARBA" id="ARBA00022553"/>
    </source>
</evidence>
<name>A0A084H497_METID</name>
<keyword evidence="2" id="KW-0963">Cytoplasm</keyword>
<evidence type="ECO:0000313" key="16">
    <source>
        <dbReference type="EMBL" id="KEZ54409.1"/>
    </source>
</evidence>
<keyword evidence="6" id="KW-0843">Virulence</keyword>
<dbReference type="PROSITE" id="PS50110">
    <property type="entry name" value="RESPONSE_REGULATORY"/>
    <property type="match status" value="1"/>
</dbReference>